<protein>
    <submittedName>
        <fullName evidence="2">Uncharacterized protein</fullName>
    </submittedName>
</protein>
<dbReference type="EMBL" id="WNKQ01000009">
    <property type="protein sequence ID" value="KAF5849472.1"/>
    <property type="molecule type" value="Genomic_DNA"/>
</dbReference>
<dbReference type="Proteomes" id="UP000624244">
    <property type="component" value="Unassembled WGS sequence"/>
</dbReference>
<organism evidence="2 3">
    <name type="scientific">Cochliobolus sativus</name>
    <name type="common">Common root rot and spot blotch fungus</name>
    <name type="synonym">Bipolaris sorokiniana</name>
    <dbReference type="NCBI Taxonomy" id="45130"/>
    <lineage>
        <taxon>Eukaryota</taxon>
        <taxon>Fungi</taxon>
        <taxon>Dikarya</taxon>
        <taxon>Ascomycota</taxon>
        <taxon>Pezizomycotina</taxon>
        <taxon>Dothideomycetes</taxon>
        <taxon>Pleosporomycetidae</taxon>
        <taxon>Pleosporales</taxon>
        <taxon>Pleosporineae</taxon>
        <taxon>Pleosporaceae</taxon>
        <taxon>Bipolaris</taxon>
    </lineage>
</organism>
<name>A0A8H5ZHR2_COCSA</name>
<accession>A0A8H5ZHR2</accession>
<evidence type="ECO:0000313" key="2">
    <source>
        <dbReference type="EMBL" id="KAF5849472.1"/>
    </source>
</evidence>
<keyword evidence="1" id="KW-0732">Signal</keyword>
<feature type="signal peptide" evidence="1">
    <location>
        <begin position="1"/>
        <end position="20"/>
    </location>
</feature>
<evidence type="ECO:0000256" key="1">
    <source>
        <dbReference type="SAM" id="SignalP"/>
    </source>
</evidence>
<gene>
    <name evidence="2" type="ORF">GGP41_006432</name>
</gene>
<reference evidence="2" key="1">
    <citation type="submission" date="2019-11" db="EMBL/GenBank/DDBJ databases">
        <title>Bipolaris sorokiniana Genome sequencing.</title>
        <authorList>
            <person name="Wang H."/>
        </authorList>
    </citation>
    <scope>NUCLEOTIDE SEQUENCE</scope>
</reference>
<dbReference type="AlphaFoldDB" id="A0A8H5ZHR2"/>
<evidence type="ECO:0000313" key="3">
    <source>
        <dbReference type="Proteomes" id="UP000624244"/>
    </source>
</evidence>
<feature type="chain" id="PRO_5034416052" evidence="1">
    <location>
        <begin position="21"/>
        <end position="220"/>
    </location>
</feature>
<comment type="caution">
    <text evidence="2">The sequence shown here is derived from an EMBL/GenBank/DDBJ whole genome shotgun (WGS) entry which is preliminary data.</text>
</comment>
<proteinExistence type="predicted"/>
<sequence length="220" mass="23857">MRSTTATTLLFSSFAGAQLGSVIFADMPVTCQNAPIVTCGNPVPEMCGCTCSDGMMFNQSRPSLSGNATPPPPPPPQVVQQPYNLCASYRKDLLENSELATETIGIEEDGVLTVTDFLYRCQIHEVSVDNKFLGETYGTGPLDASHCGSEEECMNSGGAHGFFFVPKGKSIEPAPITRFGYMGQGHRSMQFLYISTVALQDTRNVLDRPTLSLAMMERHI</sequence>